<gene>
    <name evidence="4" type="ORF">DME_LOCUS944</name>
</gene>
<protein>
    <recommendedName>
        <fullName evidence="3">COX assembly mitochondrial protein</fullName>
    </recommendedName>
</protein>
<dbReference type="InterPro" id="IPR013892">
    <property type="entry name" value="Cyt_c_biogenesis_Cmc1-like"/>
</dbReference>
<dbReference type="OrthoDB" id="6224010at2759"/>
<evidence type="ECO:0000313" key="6">
    <source>
        <dbReference type="Proteomes" id="UP000274756"/>
    </source>
</evidence>
<evidence type="ECO:0000256" key="3">
    <source>
        <dbReference type="RuleBase" id="RU364104"/>
    </source>
</evidence>
<accession>A0A0N4UF16</accession>
<dbReference type="AlphaFoldDB" id="A0A0N4UF16"/>
<dbReference type="Proteomes" id="UP000038040">
    <property type="component" value="Unplaced"/>
</dbReference>
<evidence type="ECO:0000256" key="1">
    <source>
        <dbReference type="ARBA" id="ARBA00007347"/>
    </source>
</evidence>
<evidence type="ECO:0000256" key="2">
    <source>
        <dbReference type="ARBA" id="ARBA00023157"/>
    </source>
</evidence>
<dbReference type="WBParaSite" id="DME_0000600501-mRNA-1">
    <property type="protein sequence ID" value="DME_0000600501-mRNA-1"/>
    <property type="gene ID" value="DME_0000600501"/>
</dbReference>
<dbReference type="Proteomes" id="UP000274756">
    <property type="component" value="Unassembled WGS sequence"/>
</dbReference>
<dbReference type="STRING" id="318479.A0A0N4UF16"/>
<reference evidence="4 6" key="2">
    <citation type="submission" date="2018-11" db="EMBL/GenBank/DDBJ databases">
        <authorList>
            <consortium name="Pathogen Informatics"/>
        </authorList>
    </citation>
    <scope>NUCLEOTIDE SEQUENCE [LARGE SCALE GENOMIC DNA]</scope>
</reference>
<evidence type="ECO:0000313" key="7">
    <source>
        <dbReference type="WBParaSite" id="DME_0000600501-mRNA-1"/>
    </source>
</evidence>
<organism evidence="5 7">
    <name type="scientific">Dracunculus medinensis</name>
    <name type="common">Guinea worm</name>
    <dbReference type="NCBI Taxonomy" id="318479"/>
    <lineage>
        <taxon>Eukaryota</taxon>
        <taxon>Metazoa</taxon>
        <taxon>Ecdysozoa</taxon>
        <taxon>Nematoda</taxon>
        <taxon>Chromadorea</taxon>
        <taxon>Rhabditida</taxon>
        <taxon>Spirurina</taxon>
        <taxon>Dracunculoidea</taxon>
        <taxon>Dracunculidae</taxon>
        <taxon>Dracunculus</taxon>
    </lineage>
</organism>
<comment type="similarity">
    <text evidence="1 3">Belongs to the CMC family.</text>
</comment>
<sequence length="163" mass="19190">MADNVQIKTDDLHKLKEGEIFVDAETGKKYRVRKTFLPQHIGGGPHGLGDPNDRTLRHIEADVIIPYQMNTEIERVECHKQYLDLVHCMKTEGAIRGLKLCRPILTVYNKCKAEKFRDPEFRERITEQFLNERSEYRKTGLNIKEREFQTFRTSRVKEPDENT</sequence>
<reference evidence="7" key="1">
    <citation type="submission" date="2017-02" db="UniProtKB">
        <authorList>
            <consortium name="WormBaseParasite"/>
        </authorList>
    </citation>
    <scope>IDENTIFICATION</scope>
</reference>
<dbReference type="GO" id="GO:0005739">
    <property type="term" value="C:mitochondrion"/>
    <property type="evidence" value="ECO:0007669"/>
    <property type="project" value="UniProtKB-SubCell"/>
</dbReference>
<keyword evidence="2" id="KW-1015">Disulfide bond</keyword>
<dbReference type="EMBL" id="UYYG01000010">
    <property type="protein sequence ID" value="VDN50971.1"/>
    <property type="molecule type" value="Genomic_DNA"/>
</dbReference>
<dbReference type="Pfam" id="PF08583">
    <property type="entry name" value="Cmc1"/>
    <property type="match status" value="1"/>
</dbReference>
<name>A0A0N4UF16_DRAME</name>
<keyword evidence="3" id="KW-0496">Mitochondrion</keyword>
<comment type="subcellular location">
    <subcellularLocation>
        <location evidence="3">Mitochondrion</location>
    </subcellularLocation>
</comment>
<evidence type="ECO:0000313" key="5">
    <source>
        <dbReference type="Proteomes" id="UP000038040"/>
    </source>
</evidence>
<keyword evidence="6" id="KW-1185">Reference proteome</keyword>
<evidence type="ECO:0000313" key="4">
    <source>
        <dbReference type="EMBL" id="VDN50971.1"/>
    </source>
</evidence>
<proteinExistence type="inferred from homology"/>